<dbReference type="OrthoDB" id="3261436at2759"/>
<protein>
    <submittedName>
        <fullName evidence="1">Unplaced genomic scaffold GYMLUscaffold_37, whole genome shotgun sequence</fullName>
    </submittedName>
</protein>
<dbReference type="HOGENOM" id="CLU_003703_0_3_1"/>
<dbReference type="AlphaFoldDB" id="A0A0D0B559"/>
<gene>
    <name evidence="1" type="ORF">GYMLUDRAFT_246160</name>
</gene>
<evidence type="ECO:0000313" key="1">
    <source>
        <dbReference type="EMBL" id="KIK58470.1"/>
    </source>
</evidence>
<reference evidence="1 2" key="1">
    <citation type="submission" date="2014-04" db="EMBL/GenBank/DDBJ databases">
        <title>Evolutionary Origins and Diversification of the Mycorrhizal Mutualists.</title>
        <authorList>
            <consortium name="DOE Joint Genome Institute"/>
            <consortium name="Mycorrhizal Genomics Consortium"/>
            <person name="Kohler A."/>
            <person name="Kuo A."/>
            <person name="Nagy L.G."/>
            <person name="Floudas D."/>
            <person name="Copeland A."/>
            <person name="Barry K.W."/>
            <person name="Cichocki N."/>
            <person name="Veneault-Fourrey C."/>
            <person name="LaButti K."/>
            <person name="Lindquist E.A."/>
            <person name="Lipzen A."/>
            <person name="Lundell T."/>
            <person name="Morin E."/>
            <person name="Murat C."/>
            <person name="Riley R."/>
            <person name="Ohm R."/>
            <person name="Sun H."/>
            <person name="Tunlid A."/>
            <person name="Henrissat B."/>
            <person name="Grigoriev I.V."/>
            <person name="Hibbett D.S."/>
            <person name="Martin F."/>
        </authorList>
    </citation>
    <scope>NUCLEOTIDE SEQUENCE [LARGE SCALE GENOMIC DNA]</scope>
    <source>
        <strain evidence="1 2">FD-317 M1</strain>
    </source>
</reference>
<proteinExistence type="predicted"/>
<dbReference type="Proteomes" id="UP000053593">
    <property type="component" value="Unassembled WGS sequence"/>
</dbReference>
<organism evidence="1 2">
    <name type="scientific">Collybiopsis luxurians FD-317 M1</name>
    <dbReference type="NCBI Taxonomy" id="944289"/>
    <lineage>
        <taxon>Eukaryota</taxon>
        <taxon>Fungi</taxon>
        <taxon>Dikarya</taxon>
        <taxon>Basidiomycota</taxon>
        <taxon>Agaricomycotina</taxon>
        <taxon>Agaricomycetes</taxon>
        <taxon>Agaricomycetidae</taxon>
        <taxon>Agaricales</taxon>
        <taxon>Marasmiineae</taxon>
        <taxon>Omphalotaceae</taxon>
        <taxon>Collybiopsis</taxon>
        <taxon>Collybiopsis luxurians</taxon>
    </lineage>
</organism>
<sequence length="361" mass="40810">MSVDNELLPLPLVVEGLDLEEQQQCLKWDRDHLGQHLTNLQQLKTKESAVSLCRRIEIWLQAQHLLVPAACILRNRVISSTSTATKIPLFLPSAVVHAGGACPPHLLELKWKLRFTKGIDALETLHKYLLSRTAIIKYKIDHTHGQYEGSRSSKALATVNAKIGAGVAKYRIHQAVVSELAGPKHLNLVETDAIFKVLRDRDVCGIEKDAMDAELEGDVSLSWIWVNDMINPNDQETISECFHIAWCKSRARAHCWQEEGLLIQEEMRHTLETFESVTRDWEHKAWRGACVQKSEGQQPMQVGYLADNEEFAQGRVAYAHKQAVIRQKIHDFCAAKWTPALEKLTSGLGAISLMEDKWIFA</sequence>
<evidence type="ECO:0000313" key="2">
    <source>
        <dbReference type="Proteomes" id="UP000053593"/>
    </source>
</evidence>
<dbReference type="EMBL" id="KN834785">
    <property type="protein sequence ID" value="KIK58470.1"/>
    <property type="molecule type" value="Genomic_DNA"/>
</dbReference>
<accession>A0A0D0B559</accession>
<keyword evidence="2" id="KW-1185">Reference proteome</keyword>
<name>A0A0D0B559_9AGAR</name>